<evidence type="ECO:0000313" key="1">
    <source>
        <dbReference type="EMBL" id="KAF5798335.1"/>
    </source>
</evidence>
<organism evidence="1 2">
    <name type="scientific">Helianthus annuus</name>
    <name type="common">Common sunflower</name>
    <dbReference type="NCBI Taxonomy" id="4232"/>
    <lineage>
        <taxon>Eukaryota</taxon>
        <taxon>Viridiplantae</taxon>
        <taxon>Streptophyta</taxon>
        <taxon>Embryophyta</taxon>
        <taxon>Tracheophyta</taxon>
        <taxon>Spermatophyta</taxon>
        <taxon>Magnoliopsida</taxon>
        <taxon>eudicotyledons</taxon>
        <taxon>Gunneridae</taxon>
        <taxon>Pentapetalae</taxon>
        <taxon>asterids</taxon>
        <taxon>campanulids</taxon>
        <taxon>Asterales</taxon>
        <taxon>Asteraceae</taxon>
        <taxon>Asteroideae</taxon>
        <taxon>Heliantheae alliance</taxon>
        <taxon>Heliantheae</taxon>
        <taxon>Helianthus</taxon>
    </lineage>
</organism>
<dbReference type="Gramene" id="mRNA:HanXRQr2_Chr07g0291691">
    <property type="protein sequence ID" value="mRNA:HanXRQr2_Chr07g0291691"/>
    <property type="gene ID" value="HanXRQr2_Chr07g0291691"/>
</dbReference>
<proteinExistence type="predicted"/>
<dbReference type="Proteomes" id="UP000215914">
    <property type="component" value="Unassembled WGS sequence"/>
</dbReference>
<reference evidence="1" key="2">
    <citation type="submission" date="2020-06" db="EMBL/GenBank/DDBJ databases">
        <title>Helianthus annuus Genome sequencing and assembly Release 2.</title>
        <authorList>
            <person name="Gouzy J."/>
            <person name="Langlade N."/>
            <person name="Munos S."/>
        </authorList>
    </citation>
    <scope>NUCLEOTIDE SEQUENCE</scope>
    <source>
        <tissue evidence="1">Leaves</tissue>
    </source>
</reference>
<name>A0A9K3NFX9_HELAN</name>
<keyword evidence="2" id="KW-1185">Reference proteome</keyword>
<accession>A0A9K3NFX9</accession>
<sequence>MLLVYRRHLVSHAYRFSTIHCALRAATLTKFARSAPENPGVPLTITAKSTSSAFKISS</sequence>
<dbReference type="EMBL" id="MNCJ02000322">
    <property type="protein sequence ID" value="KAF5798335.1"/>
    <property type="molecule type" value="Genomic_DNA"/>
</dbReference>
<reference evidence="1" key="1">
    <citation type="journal article" date="2017" name="Nature">
        <title>The sunflower genome provides insights into oil metabolism, flowering and Asterid evolution.</title>
        <authorList>
            <person name="Badouin H."/>
            <person name="Gouzy J."/>
            <person name="Grassa C.J."/>
            <person name="Murat F."/>
            <person name="Staton S.E."/>
            <person name="Cottret L."/>
            <person name="Lelandais-Briere C."/>
            <person name="Owens G.L."/>
            <person name="Carrere S."/>
            <person name="Mayjonade B."/>
            <person name="Legrand L."/>
            <person name="Gill N."/>
            <person name="Kane N.C."/>
            <person name="Bowers J.E."/>
            <person name="Hubner S."/>
            <person name="Bellec A."/>
            <person name="Berard A."/>
            <person name="Berges H."/>
            <person name="Blanchet N."/>
            <person name="Boniface M.C."/>
            <person name="Brunel D."/>
            <person name="Catrice O."/>
            <person name="Chaidir N."/>
            <person name="Claudel C."/>
            <person name="Donnadieu C."/>
            <person name="Faraut T."/>
            <person name="Fievet G."/>
            <person name="Helmstetter N."/>
            <person name="King M."/>
            <person name="Knapp S.J."/>
            <person name="Lai Z."/>
            <person name="Le Paslier M.C."/>
            <person name="Lippi Y."/>
            <person name="Lorenzon L."/>
            <person name="Mandel J.R."/>
            <person name="Marage G."/>
            <person name="Marchand G."/>
            <person name="Marquand E."/>
            <person name="Bret-Mestries E."/>
            <person name="Morien E."/>
            <person name="Nambeesan S."/>
            <person name="Nguyen T."/>
            <person name="Pegot-Espagnet P."/>
            <person name="Pouilly N."/>
            <person name="Raftis F."/>
            <person name="Sallet E."/>
            <person name="Schiex T."/>
            <person name="Thomas J."/>
            <person name="Vandecasteele C."/>
            <person name="Vares D."/>
            <person name="Vear F."/>
            <person name="Vautrin S."/>
            <person name="Crespi M."/>
            <person name="Mangin B."/>
            <person name="Burke J.M."/>
            <person name="Salse J."/>
            <person name="Munos S."/>
            <person name="Vincourt P."/>
            <person name="Rieseberg L.H."/>
            <person name="Langlade N.B."/>
        </authorList>
    </citation>
    <scope>NUCLEOTIDE SEQUENCE</scope>
    <source>
        <tissue evidence="1">Leaves</tissue>
    </source>
</reference>
<evidence type="ECO:0000313" key="2">
    <source>
        <dbReference type="Proteomes" id="UP000215914"/>
    </source>
</evidence>
<dbReference type="AlphaFoldDB" id="A0A9K3NFX9"/>
<protein>
    <submittedName>
        <fullName evidence="1">Uncharacterized protein</fullName>
    </submittedName>
</protein>
<gene>
    <name evidence="1" type="ORF">HanXRQr2_Chr07g0291691</name>
</gene>
<comment type="caution">
    <text evidence="1">The sequence shown here is derived from an EMBL/GenBank/DDBJ whole genome shotgun (WGS) entry which is preliminary data.</text>
</comment>